<dbReference type="PANTHER" id="PTHR38925:SF1">
    <property type="entry name" value="PROTEIN, PUTATIVE-RELATED"/>
    <property type="match status" value="1"/>
</dbReference>
<reference evidence="2" key="1">
    <citation type="submission" date="2016-06" db="EMBL/GenBank/DDBJ databases">
        <title>Parallel loss of symbiosis genes in relatives of nitrogen-fixing non-legume Parasponia.</title>
        <authorList>
            <person name="Van Velzen R."/>
            <person name="Holmer R."/>
            <person name="Bu F."/>
            <person name="Rutten L."/>
            <person name="Van Zeijl A."/>
            <person name="Liu W."/>
            <person name="Santuari L."/>
            <person name="Cao Q."/>
            <person name="Sharma T."/>
            <person name="Shen D."/>
            <person name="Roswanjaya Y."/>
            <person name="Wardhani T."/>
            <person name="Kalhor M.S."/>
            <person name="Jansen J."/>
            <person name="Van den Hoogen J."/>
            <person name="Gungor B."/>
            <person name="Hartog M."/>
            <person name="Hontelez J."/>
            <person name="Verver J."/>
            <person name="Yang W.-C."/>
            <person name="Schijlen E."/>
            <person name="Repin R."/>
            <person name="Schilthuizen M."/>
            <person name="Schranz E."/>
            <person name="Heidstra R."/>
            <person name="Miyata K."/>
            <person name="Fedorova E."/>
            <person name="Kohlen W."/>
            <person name="Bisseling T."/>
            <person name="Smit S."/>
            <person name="Geurts R."/>
        </authorList>
    </citation>
    <scope>NUCLEOTIDE SEQUENCE [LARGE SCALE GENOMIC DNA]</scope>
    <source>
        <strain evidence="2">cv. RG33-2</strain>
    </source>
</reference>
<evidence type="ECO:0000313" key="1">
    <source>
        <dbReference type="EMBL" id="PON93021.1"/>
    </source>
</evidence>
<protein>
    <submittedName>
        <fullName evidence="1">Uncharacterized protein</fullName>
    </submittedName>
</protein>
<name>A0A2P5F5E8_TREOI</name>
<comment type="caution">
    <text evidence="1">The sequence shown here is derived from an EMBL/GenBank/DDBJ whole genome shotgun (WGS) entry which is preliminary data.</text>
</comment>
<gene>
    <name evidence="1" type="ORF">TorRG33x02_113000</name>
</gene>
<keyword evidence="2" id="KW-1185">Reference proteome</keyword>
<dbReference type="OrthoDB" id="942283at2759"/>
<proteinExistence type="predicted"/>
<evidence type="ECO:0000313" key="2">
    <source>
        <dbReference type="Proteomes" id="UP000237000"/>
    </source>
</evidence>
<organism evidence="1 2">
    <name type="scientific">Trema orientale</name>
    <name type="common">Charcoal tree</name>
    <name type="synonym">Celtis orientalis</name>
    <dbReference type="NCBI Taxonomy" id="63057"/>
    <lineage>
        <taxon>Eukaryota</taxon>
        <taxon>Viridiplantae</taxon>
        <taxon>Streptophyta</taxon>
        <taxon>Embryophyta</taxon>
        <taxon>Tracheophyta</taxon>
        <taxon>Spermatophyta</taxon>
        <taxon>Magnoliopsida</taxon>
        <taxon>eudicotyledons</taxon>
        <taxon>Gunneridae</taxon>
        <taxon>Pentapetalae</taxon>
        <taxon>rosids</taxon>
        <taxon>fabids</taxon>
        <taxon>Rosales</taxon>
        <taxon>Cannabaceae</taxon>
        <taxon>Trema</taxon>
    </lineage>
</organism>
<sequence length="123" mass="13690">MGLQMVVGVAKMKMVIMGMMGSHSHYSQRAVRPMVAGLLFPFVLKISLSFTVVRRTYCELMHASSLFFFQLGHIAFDTTTSTTAAASSRFQRALRLVFQRLTLVPQPHQQAADSLHSLSMIAL</sequence>
<accession>A0A2P5F5E8</accession>
<dbReference type="PANTHER" id="PTHR38925">
    <property type="entry name" value="PROTEIN, PUTATIVE-RELATED"/>
    <property type="match status" value="1"/>
</dbReference>
<dbReference type="SMR" id="A0A2P5F5E8"/>
<dbReference type="AlphaFoldDB" id="A0A2P5F5E8"/>
<dbReference type="Proteomes" id="UP000237000">
    <property type="component" value="Unassembled WGS sequence"/>
</dbReference>
<dbReference type="EMBL" id="JXTC01000061">
    <property type="protein sequence ID" value="PON93021.1"/>
    <property type="molecule type" value="Genomic_DNA"/>
</dbReference>
<dbReference type="InParanoid" id="A0A2P5F5E8"/>